<evidence type="ECO:0000313" key="5">
    <source>
        <dbReference type="Proteomes" id="UP001219518"/>
    </source>
</evidence>
<dbReference type="EMBL" id="JAHWGI010001434">
    <property type="protein sequence ID" value="KAK3932291.1"/>
    <property type="molecule type" value="Genomic_DNA"/>
</dbReference>
<keyword evidence="2" id="KW-1133">Transmembrane helix</keyword>
<feature type="compositionally biased region" description="Basic and acidic residues" evidence="1">
    <location>
        <begin position="258"/>
        <end position="270"/>
    </location>
</feature>
<feature type="signal peptide" evidence="3">
    <location>
        <begin position="1"/>
        <end position="28"/>
    </location>
</feature>
<feature type="chain" id="PRO_5042121801" evidence="3">
    <location>
        <begin position="29"/>
        <end position="453"/>
    </location>
</feature>
<gene>
    <name evidence="4" type="ORF">KUF71_011619</name>
</gene>
<keyword evidence="3" id="KW-0732">Signal</keyword>
<reference evidence="4" key="1">
    <citation type="submission" date="2021-07" db="EMBL/GenBank/DDBJ databases">
        <authorList>
            <person name="Catto M.A."/>
            <person name="Jacobson A."/>
            <person name="Kennedy G."/>
            <person name="Labadie P."/>
            <person name="Hunt B.G."/>
            <person name="Srinivasan R."/>
        </authorList>
    </citation>
    <scope>NUCLEOTIDE SEQUENCE</scope>
    <source>
        <strain evidence="4">PL_HMW_Pooled</strain>
        <tissue evidence="4">Head</tissue>
    </source>
</reference>
<dbReference type="AlphaFoldDB" id="A0AAE1I3I7"/>
<feature type="region of interest" description="Disordered" evidence="1">
    <location>
        <begin position="235"/>
        <end position="270"/>
    </location>
</feature>
<sequence length="453" mass="48377">PVPVWTDNMRGLCLAAVCVVLGVTCSSASSSSNSNSTDRDWWDTGVTVLQRSLEDCEVAKDVSSCLKVKAVRALDRALHTGTLPLFGGVVLVPREESRAAAGAGRALPSLPRDLARRPGQLDSLLWGRVARFLETRSLQLALPRLADGVDEAFEGRYLNEAGKPLMSEPRGRGKLKKMAGPAILIMVMAAYKLAMMMAGVAMLSGKALIVSKVALTLAGVAVLKKLLSHHDHEKTTVEIVKSPQVRRRVSHSHSYSSAHEEDGHNYHDKSWSVGPMAGAGGYSHRSLVDDAADGPQAASPYLMAQDVASKRDYRAAAPMGPMASPMNSFVTGRGVESLSIRSHDPLRIVVADAGDDDLRVHHRQRGLDMPVLPGPASAALGFTEEPMDYAQFGEVDRGAWRGLGSSFMPASDRSLRSAPSSEQQERAVDGAVSEDASNNYQPRSLGSLPAPAA</sequence>
<feature type="non-terminal residue" evidence="4">
    <location>
        <position position="1"/>
    </location>
</feature>
<evidence type="ECO:0000256" key="2">
    <source>
        <dbReference type="SAM" id="Phobius"/>
    </source>
</evidence>
<dbReference type="Pfam" id="PF07898">
    <property type="entry name" value="DUF1676"/>
    <property type="match status" value="1"/>
</dbReference>
<reference evidence="4" key="2">
    <citation type="journal article" date="2023" name="BMC Genomics">
        <title>Pest status, molecular evolution, and epigenetic factors derived from the genome assembly of Frankliniella fusca, a thysanopteran phytovirus vector.</title>
        <authorList>
            <person name="Catto M.A."/>
            <person name="Labadie P.E."/>
            <person name="Jacobson A.L."/>
            <person name="Kennedy G.G."/>
            <person name="Srinivasan R."/>
            <person name="Hunt B.G."/>
        </authorList>
    </citation>
    <scope>NUCLEOTIDE SEQUENCE</scope>
    <source>
        <strain evidence="4">PL_HMW_Pooled</strain>
    </source>
</reference>
<keyword evidence="2" id="KW-0812">Transmembrane</keyword>
<protein>
    <submittedName>
        <fullName evidence="4">Peptide chain release factor subunit 1</fullName>
    </submittedName>
</protein>
<feature type="compositionally biased region" description="Polar residues" evidence="1">
    <location>
        <begin position="435"/>
        <end position="444"/>
    </location>
</feature>
<keyword evidence="5" id="KW-1185">Reference proteome</keyword>
<dbReference type="PANTHER" id="PTHR21879">
    <property type="entry name" value="FI03362P-RELATED-RELATED"/>
    <property type="match status" value="1"/>
</dbReference>
<dbReference type="Proteomes" id="UP001219518">
    <property type="component" value="Unassembled WGS sequence"/>
</dbReference>
<keyword evidence="2" id="KW-0472">Membrane</keyword>
<feature type="region of interest" description="Disordered" evidence="1">
    <location>
        <begin position="410"/>
        <end position="453"/>
    </location>
</feature>
<organism evidence="4 5">
    <name type="scientific">Frankliniella fusca</name>
    <dbReference type="NCBI Taxonomy" id="407009"/>
    <lineage>
        <taxon>Eukaryota</taxon>
        <taxon>Metazoa</taxon>
        <taxon>Ecdysozoa</taxon>
        <taxon>Arthropoda</taxon>
        <taxon>Hexapoda</taxon>
        <taxon>Insecta</taxon>
        <taxon>Pterygota</taxon>
        <taxon>Neoptera</taxon>
        <taxon>Paraneoptera</taxon>
        <taxon>Thysanoptera</taxon>
        <taxon>Terebrantia</taxon>
        <taxon>Thripoidea</taxon>
        <taxon>Thripidae</taxon>
        <taxon>Frankliniella</taxon>
    </lineage>
</organism>
<comment type="caution">
    <text evidence="4">The sequence shown here is derived from an EMBL/GenBank/DDBJ whole genome shotgun (WGS) entry which is preliminary data.</text>
</comment>
<feature type="transmembrane region" description="Helical" evidence="2">
    <location>
        <begin position="182"/>
        <end position="203"/>
    </location>
</feature>
<accession>A0AAE1I3I7</accession>
<dbReference type="InterPro" id="IPR012464">
    <property type="entry name" value="DUF1676"/>
</dbReference>
<dbReference type="GO" id="GO:0016020">
    <property type="term" value="C:membrane"/>
    <property type="evidence" value="ECO:0007669"/>
    <property type="project" value="TreeGrafter"/>
</dbReference>
<name>A0AAE1I3I7_9NEOP</name>
<evidence type="ECO:0000256" key="3">
    <source>
        <dbReference type="SAM" id="SignalP"/>
    </source>
</evidence>
<proteinExistence type="predicted"/>
<evidence type="ECO:0000313" key="4">
    <source>
        <dbReference type="EMBL" id="KAK3932291.1"/>
    </source>
</evidence>
<evidence type="ECO:0000256" key="1">
    <source>
        <dbReference type="SAM" id="MobiDB-lite"/>
    </source>
</evidence>